<comment type="caution">
    <text evidence="2">The sequence shown here is derived from an EMBL/GenBank/DDBJ whole genome shotgun (WGS) entry which is preliminary data.</text>
</comment>
<keyword evidence="3" id="KW-1185">Reference proteome</keyword>
<reference evidence="2 3" key="1">
    <citation type="journal article" date="2019" name="Sci. Rep.">
        <title>Orb-weaving spider Araneus ventricosus genome elucidates the spidroin gene catalogue.</title>
        <authorList>
            <person name="Kono N."/>
            <person name="Nakamura H."/>
            <person name="Ohtoshi R."/>
            <person name="Moran D.A.P."/>
            <person name="Shinohara A."/>
            <person name="Yoshida Y."/>
            <person name="Fujiwara M."/>
            <person name="Mori M."/>
            <person name="Tomita M."/>
            <person name="Arakawa K."/>
        </authorList>
    </citation>
    <scope>NUCLEOTIDE SEQUENCE [LARGE SCALE GENOMIC DNA]</scope>
</reference>
<name>A0A4Y1ZT27_ARAVE</name>
<sequence length="770" mass="88196">MLDSSVYVDDLFYGGDSLEKAHKLSTDAVNVFREAGMNLRKFQTNSTELKKIWVENNVTSETENDNRKILGLIWNVNTDTLKLEIDSLLEMIPDLKCTKRHILKTVAKIFDPVGFISPFVIRVKCLLQQLWELGLDFDDAVPQRVRQNWLEWCAEVETLKSFSLKRTFSNYDVDEMEIHVFADSSTKAYGAVAYIRHKRTFEVQFVLSKTRVAPVKKLTLPRLELLGALIAARIASYLKSLLRISACDTYCWTDSSIALNWIKGSAIRWKQFVANRVREIQTLTDPGKWKFCEGRENPADLLSRGCSAQKLLNSEIWWSGARCEFEEAQNVILKYVQEEAFHEEIQRLKINKPIKTHSKLLALCPYLDGNEILRVGGRLRHAKLHENTKYPVILPKDHVVTDLIIRHYHLKYLHAGNQLVHSAIRQRYWILCARVAIKRIIWKCVRCARLRSALSQQLMGDLPPSRVNPSRAFSKVGVDLSGPFQVKPRKGRGIRPMKTYACIFVCFTVKAVHLEMLGDLSSDCFIAALKRFAARRGKPDEIFSDCGTNFIGASKELKAACSTESVANFLCTNEIVWHFNPPSAPHFGGLWEAAVKSMKFHLRRAIGAQILIYEEFSTLLVQIEACLNSRPLVPVSSDPDDLSVITPANFLIGSTLDAIPERDVTNFTIPLADRWKLVQQISQSFWKRWSSEYITQFQRRSKWQRPHYNLRVNDIVLIKDDNLPPLKWRMGRVVETFPGSDNQVRVVKLKTQLGVMKRPIHKLCVLPVES</sequence>
<dbReference type="PROSITE" id="PS50994">
    <property type="entry name" value="INTEGRASE"/>
    <property type="match status" value="1"/>
</dbReference>
<evidence type="ECO:0000313" key="3">
    <source>
        <dbReference type="Proteomes" id="UP000499080"/>
    </source>
</evidence>
<dbReference type="Gene3D" id="3.30.420.10">
    <property type="entry name" value="Ribonuclease H-like superfamily/Ribonuclease H"/>
    <property type="match status" value="1"/>
</dbReference>
<dbReference type="OrthoDB" id="6628241at2759"/>
<dbReference type="GO" id="GO:0042575">
    <property type="term" value="C:DNA polymerase complex"/>
    <property type="evidence" value="ECO:0007669"/>
    <property type="project" value="UniProtKB-ARBA"/>
</dbReference>
<dbReference type="GO" id="GO:0003676">
    <property type="term" value="F:nucleic acid binding"/>
    <property type="evidence" value="ECO:0007669"/>
    <property type="project" value="InterPro"/>
</dbReference>
<dbReference type="InterPro" id="IPR040676">
    <property type="entry name" value="DUF5641"/>
</dbReference>
<dbReference type="Pfam" id="PF18701">
    <property type="entry name" value="DUF5641"/>
    <property type="match status" value="1"/>
</dbReference>
<feature type="domain" description="Integrase catalytic" evidence="1">
    <location>
        <begin position="465"/>
        <end position="655"/>
    </location>
</feature>
<evidence type="ECO:0000313" key="2">
    <source>
        <dbReference type="EMBL" id="GBL65589.1"/>
    </source>
</evidence>
<dbReference type="InterPro" id="IPR036397">
    <property type="entry name" value="RNaseH_sf"/>
</dbReference>
<accession>A0A4Y1ZT27</accession>
<dbReference type="InterPro" id="IPR008042">
    <property type="entry name" value="Retrotrans_Pao"/>
</dbReference>
<proteinExistence type="predicted"/>
<dbReference type="InterPro" id="IPR043502">
    <property type="entry name" value="DNA/RNA_pol_sf"/>
</dbReference>
<dbReference type="PANTHER" id="PTHR47331:SF1">
    <property type="entry name" value="GAG-LIKE PROTEIN"/>
    <property type="match status" value="1"/>
</dbReference>
<gene>
    <name evidence="2" type="ORF">AVEN_180363_1</name>
</gene>
<dbReference type="GO" id="GO:0071897">
    <property type="term" value="P:DNA biosynthetic process"/>
    <property type="evidence" value="ECO:0007669"/>
    <property type="project" value="UniProtKB-ARBA"/>
</dbReference>
<dbReference type="InterPro" id="IPR012337">
    <property type="entry name" value="RNaseH-like_sf"/>
</dbReference>
<dbReference type="Proteomes" id="UP000499080">
    <property type="component" value="Unassembled WGS sequence"/>
</dbReference>
<protein>
    <recommendedName>
        <fullName evidence="1">Integrase catalytic domain-containing protein</fullName>
    </recommendedName>
</protein>
<evidence type="ECO:0000259" key="1">
    <source>
        <dbReference type="PROSITE" id="PS50994"/>
    </source>
</evidence>
<dbReference type="AlphaFoldDB" id="A0A4Y1ZT27"/>
<dbReference type="PANTHER" id="PTHR47331">
    <property type="entry name" value="PHD-TYPE DOMAIN-CONTAINING PROTEIN"/>
    <property type="match status" value="1"/>
</dbReference>
<dbReference type="InterPro" id="IPR001584">
    <property type="entry name" value="Integrase_cat-core"/>
</dbReference>
<dbReference type="Pfam" id="PF05380">
    <property type="entry name" value="Peptidase_A17"/>
    <property type="match status" value="1"/>
</dbReference>
<dbReference type="SUPFAM" id="SSF53098">
    <property type="entry name" value="Ribonuclease H-like"/>
    <property type="match status" value="1"/>
</dbReference>
<dbReference type="EMBL" id="BGPR01152944">
    <property type="protein sequence ID" value="GBL65589.1"/>
    <property type="molecule type" value="Genomic_DNA"/>
</dbReference>
<dbReference type="GO" id="GO:0015074">
    <property type="term" value="P:DNA integration"/>
    <property type="evidence" value="ECO:0007669"/>
    <property type="project" value="InterPro"/>
</dbReference>
<organism evidence="2 3">
    <name type="scientific">Araneus ventricosus</name>
    <name type="common">Orbweaver spider</name>
    <name type="synonym">Epeira ventricosa</name>
    <dbReference type="NCBI Taxonomy" id="182803"/>
    <lineage>
        <taxon>Eukaryota</taxon>
        <taxon>Metazoa</taxon>
        <taxon>Ecdysozoa</taxon>
        <taxon>Arthropoda</taxon>
        <taxon>Chelicerata</taxon>
        <taxon>Arachnida</taxon>
        <taxon>Araneae</taxon>
        <taxon>Araneomorphae</taxon>
        <taxon>Entelegynae</taxon>
        <taxon>Araneoidea</taxon>
        <taxon>Araneidae</taxon>
        <taxon>Araneus</taxon>
    </lineage>
</organism>
<dbReference type="SUPFAM" id="SSF56672">
    <property type="entry name" value="DNA/RNA polymerases"/>
    <property type="match status" value="1"/>
</dbReference>